<dbReference type="PANTHER" id="PTHR45694:SF18">
    <property type="entry name" value="GLUTAREDOXIN-1-RELATED"/>
    <property type="match status" value="1"/>
</dbReference>
<reference evidence="2 3" key="1">
    <citation type="journal article" date="2015" name="Genome Biol. Evol.">
        <title>Phylogenomic analyses indicate that early fungi evolved digesting cell walls of algal ancestors of land plants.</title>
        <authorList>
            <person name="Chang Y."/>
            <person name="Wang S."/>
            <person name="Sekimoto S."/>
            <person name="Aerts A.L."/>
            <person name="Choi C."/>
            <person name="Clum A."/>
            <person name="LaButti K.M."/>
            <person name="Lindquist E.A."/>
            <person name="Yee Ngan C."/>
            <person name="Ohm R.A."/>
            <person name="Salamov A.A."/>
            <person name="Grigoriev I.V."/>
            <person name="Spatafora J.W."/>
            <person name="Berbee M.L."/>
        </authorList>
    </citation>
    <scope>NUCLEOTIDE SEQUENCE [LARGE SCALE GENOMIC DNA]</scope>
    <source>
        <strain evidence="2 3">NRRL 28638</strain>
    </source>
</reference>
<keyword evidence="3" id="KW-1185">Reference proteome</keyword>
<feature type="domain" description="Glutaredoxin" evidence="1">
    <location>
        <begin position="18"/>
        <end position="80"/>
    </location>
</feature>
<dbReference type="Pfam" id="PF00462">
    <property type="entry name" value="Glutaredoxin"/>
    <property type="match status" value="1"/>
</dbReference>
<dbReference type="InterPro" id="IPR014025">
    <property type="entry name" value="Glutaredoxin_subgr"/>
</dbReference>
<dbReference type="AlphaFoldDB" id="A0A137PF38"/>
<name>A0A137PF38_CONC2</name>
<accession>A0A137PF38</accession>
<dbReference type="Gene3D" id="3.40.30.10">
    <property type="entry name" value="Glutaredoxin"/>
    <property type="match status" value="1"/>
</dbReference>
<sequence>MPSINETIDKYISENTLMIFSKSYCPYCDKAKAAAKNLAGIKVDCVELDKVKDGNAIQKELFNRTGQTTVPNIFLKGSHVGGCDDFLAKIKNGAIKRLLGSN</sequence>
<evidence type="ECO:0000313" key="2">
    <source>
        <dbReference type="EMBL" id="KXN73585.1"/>
    </source>
</evidence>
<dbReference type="SUPFAM" id="SSF52833">
    <property type="entry name" value="Thioredoxin-like"/>
    <property type="match status" value="1"/>
</dbReference>
<dbReference type="OrthoDB" id="418495at2759"/>
<dbReference type="PROSITE" id="PS51354">
    <property type="entry name" value="GLUTAREDOXIN_2"/>
    <property type="match status" value="1"/>
</dbReference>
<dbReference type="InterPro" id="IPR036249">
    <property type="entry name" value="Thioredoxin-like_sf"/>
</dbReference>
<organism evidence="2 3">
    <name type="scientific">Conidiobolus coronatus (strain ATCC 28846 / CBS 209.66 / NRRL 28638)</name>
    <name type="common">Delacroixia coronata</name>
    <dbReference type="NCBI Taxonomy" id="796925"/>
    <lineage>
        <taxon>Eukaryota</taxon>
        <taxon>Fungi</taxon>
        <taxon>Fungi incertae sedis</taxon>
        <taxon>Zoopagomycota</taxon>
        <taxon>Entomophthoromycotina</taxon>
        <taxon>Entomophthoromycetes</taxon>
        <taxon>Entomophthorales</taxon>
        <taxon>Ancylistaceae</taxon>
        <taxon>Conidiobolus</taxon>
    </lineage>
</organism>
<dbReference type="CDD" id="cd03419">
    <property type="entry name" value="GRX_GRXh_1_2_like"/>
    <property type="match status" value="1"/>
</dbReference>
<dbReference type="InterPro" id="IPR002109">
    <property type="entry name" value="Glutaredoxin"/>
</dbReference>
<dbReference type="InterPro" id="IPR011899">
    <property type="entry name" value="Glutaredoxin_euk/vir"/>
</dbReference>
<dbReference type="PRINTS" id="PR00160">
    <property type="entry name" value="GLUTAREDOXIN"/>
</dbReference>
<dbReference type="OMA" id="YACYELD"/>
<evidence type="ECO:0000259" key="1">
    <source>
        <dbReference type="Pfam" id="PF00462"/>
    </source>
</evidence>
<dbReference type="Proteomes" id="UP000070444">
    <property type="component" value="Unassembled WGS sequence"/>
</dbReference>
<dbReference type="STRING" id="796925.A0A137PF38"/>
<gene>
    <name evidence="2" type="ORF">CONCODRAFT_68127</name>
</gene>
<protein>
    <submittedName>
        <fullName evidence="2">Thioredoxin-like protein</fullName>
    </submittedName>
</protein>
<evidence type="ECO:0000313" key="3">
    <source>
        <dbReference type="Proteomes" id="UP000070444"/>
    </source>
</evidence>
<dbReference type="PANTHER" id="PTHR45694">
    <property type="entry name" value="GLUTAREDOXIN 2"/>
    <property type="match status" value="1"/>
</dbReference>
<dbReference type="EMBL" id="KQ964434">
    <property type="protein sequence ID" value="KXN73585.1"/>
    <property type="molecule type" value="Genomic_DNA"/>
</dbReference>
<dbReference type="GO" id="GO:0015038">
    <property type="term" value="F:glutathione disulfide oxidoreductase activity"/>
    <property type="evidence" value="ECO:0007669"/>
    <property type="project" value="TreeGrafter"/>
</dbReference>
<dbReference type="NCBIfam" id="TIGR02180">
    <property type="entry name" value="GRX_euk"/>
    <property type="match status" value="1"/>
</dbReference>
<dbReference type="GO" id="GO:0005737">
    <property type="term" value="C:cytoplasm"/>
    <property type="evidence" value="ECO:0007669"/>
    <property type="project" value="TreeGrafter"/>
</dbReference>
<dbReference type="GO" id="GO:0034599">
    <property type="term" value="P:cellular response to oxidative stress"/>
    <property type="evidence" value="ECO:0007669"/>
    <property type="project" value="TreeGrafter"/>
</dbReference>
<proteinExistence type="predicted"/>